<keyword evidence="3" id="KW-0732">Signal</keyword>
<evidence type="ECO:0000256" key="2">
    <source>
        <dbReference type="ARBA" id="ARBA00006275"/>
    </source>
</evidence>
<dbReference type="InterPro" id="IPR033985">
    <property type="entry name" value="SusD-like_N"/>
</dbReference>
<dbReference type="Pfam" id="PF14322">
    <property type="entry name" value="SusD-like_3"/>
    <property type="match status" value="1"/>
</dbReference>
<dbReference type="InterPro" id="IPR011990">
    <property type="entry name" value="TPR-like_helical_dom_sf"/>
</dbReference>
<protein>
    <submittedName>
        <fullName evidence="8">RagB/SusD family nutrient uptake outer membrane protein</fullName>
    </submittedName>
</protein>
<evidence type="ECO:0000313" key="9">
    <source>
        <dbReference type="Proteomes" id="UP000286075"/>
    </source>
</evidence>
<comment type="subcellular location">
    <subcellularLocation>
        <location evidence="1">Cell outer membrane</location>
    </subcellularLocation>
</comment>
<evidence type="ECO:0000259" key="6">
    <source>
        <dbReference type="Pfam" id="PF07980"/>
    </source>
</evidence>
<keyword evidence="5" id="KW-0998">Cell outer membrane</keyword>
<dbReference type="EMBL" id="QSCF01000001">
    <property type="protein sequence ID" value="RGX81174.1"/>
    <property type="molecule type" value="Genomic_DNA"/>
</dbReference>
<evidence type="ECO:0000256" key="5">
    <source>
        <dbReference type="ARBA" id="ARBA00023237"/>
    </source>
</evidence>
<feature type="domain" description="SusD-like N-terminal" evidence="7">
    <location>
        <begin position="113"/>
        <end position="205"/>
    </location>
</feature>
<organism evidence="8 9">
    <name type="scientific">Bacteroides stercorirosoris</name>
    <dbReference type="NCBI Taxonomy" id="871324"/>
    <lineage>
        <taxon>Bacteria</taxon>
        <taxon>Pseudomonadati</taxon>
        <taxon>Bacteroidota</taxon>
        <taxon>Bacteroidia</taxon>
        <taxon>Bacteroidales</taxon>
        <taxon>Bacteroidaceae</taxon>
        <taxon>Bacteroides</taxon>
    </lineage>
</organism>
<dbReference type="PROSITE" id="PS51257">
    <property type="entry name" value="PROKAR_LIPOPROTEIN"/>
    <property type="match status" value="1"/>
</dbReference>
<comment type="caution">
    <text evidence="8">The sequence shown here is derived from an EMBL/GenBank/DDBJ whole genome shotgun (WGS) entry which is preliminary data.</text>
</comment>
<reference evidence="8 9" key="1">
    <citation type="submission" date="2018-08" db="EMBL/GenBank/DDBJ databases">
        <title>A genome reference for cultivated species of the human gut microbiota.</title>
        <authorList>
            <person name="Zou Y."/>
            <person name="Xue W."/>
            <person name="Luo G."/>
        </authorList>
    </citation>
    <scope>NUCLEOTIDE SEQUENCE [LARGE SCALE GENOMIC DNA]</scope>
    <source>
        <strain evidence="8 9">OF03-9BH</strain>
    </source>
</reference>
<dbReference type="AlphaFoldDB" id="A0A413HBR7"/>
<proteinExistence type="inferred from homology"/>
<evidence type="ECO:0000313" key="8">
    <source>
        <dbReference type="EMBL" id="RGX81174.1"/>
    </source>
</evidence>
<accession>A0A413HBR7</accession>
<evidence type="ECO:0000256" key="4">
    <source>
        <dbReference type="ARBA" id="ARBA00023136"/>
    </source>
</evidence>
<evidence type="ECO:0000256" key="1">
    <source>
        <dbReference type="ARBA" id="ARBA00004442"/>
    </source>
</evidence>
<dbReference type="Pfam" id="PF07980">
    <property type="entry name" value="SusD_RagB"/>
    <property type="match status" value="1"/>
</dbReference>
<dbReference type="Proteomes" id="UP000286075">
    <property type="component" value="Unassembled WGS sequence"/>
</dbReference>
<dbReference type="GO" id="GO:0009279">
    <property type="term" value="C:cell outer membrane"/>
    <property type="evidence" value="ECO:0007669"/>
    <property type="project" value="UniProtKB-SubCell"/>
</dbReference>
<keyword evidence="4" id="KW-0472">Membrane</keyword>
<gene>
    <name evidence="8" type="ORF">DXA68_00585</name>
</gene>
<dbReference type="InterPro" id="IPR012944">
    <property type="entry name" value="SusD_RagB_dom"/>
</dbReference>
<evidence type="ECO:0000256" key="3">
    <source>
        <dbReference type="ARBA" id="ARBA00022729"/>
    </source>
</evidence>
<comment type="similarity">
    <text evidence="2">Belongs to the SusD family.</text>
</comment>
<dbReference type="Gene3D" id="1.25.40.390">
    <property type="match status" value="1"/>
</dbReference>
<evidence type="ECO:0000259" key="7">
    <source>
        <dbReference type="Pfam" id="PF14322"/>
    </source>
</evidence>
<dbReference type="OrthoDB" id="1031584at2"/>
<name>A0A413HBR7_9BACE</name>
<feature type="domain" description="RagB/SusD" evidence="6">
    <location>
        <begin position="267"/>
        <end position="583"/>
    </location>
</feature>
<dbReference type="SUPFAM" id="SSF48452">
    <property type="entry name" value="TPR-like"/>
    <property type="match status" value="1"/>
</dbReference>
<sequence length="583" mass="66891">MKVFGFLIVGGMATSCNDSFMDRYPIAEVSPENSFKTARDLELYTNGFYENLPAIKTIIEKDLTTDNVLYTNIPVEQRSGDRTIPSDAGSGGWSWGDLRTVNLFFDHYKQCTDLVARDKYEGIARFFRAWFYFDKVKRFGDVPWYETVIQTGDKDLLYKPRDNREFVMDKIIEDLELAIDKLDNKRASDQVNCWTALSLLSRVCLYEGTYRKYHTELNLQGSDVLLEKAYKAAERVMNESGYKLYSTGNVDTDYRDLFASNDLREEEVILGRRYSLILNKMHNINYYFTSRTQKDIGLTKDFVDSYLLQSNGKPFTSKSNYATMGFYEEMQNRDKRLAQTIRSVGYKRIGDNAIQLPDFAATMTGYQVNKFVSDVSQDGDGASYQDIAIIRYAEVLLNYAEAKAELGLLTQDDIDKSIKLIRNRVGMPNLNMGDANQSPDAIMAAMYPTVTGTNKGVLLEIRRERRIELALEGFRWDDLVRWKAGKLLEPHFTGMYFPSLGEFDLDNDGKIDLLLYKEGNEPQSNASQKVKIGGVIQLTEGDKGYLIGFKDNKKKFDEERDYLYPIPMGDILLNDNLVQNPHW</sequence>